<dbReference type="EMBL" id="OY660877">
    <property type="protein sequence ID" value="CAJ1071455.1"/>
    <property type="molecule type" value="Genomic_DNA"/>
</dbReference>
<gene>
    <name evidence="2" type="ORF">XNOV1_A008484</name>
</gene>
<evidence type="ECO:0000313" key="3">
    <source>
        <dbReference type="Proteomes" id="UP001178508"/>
    </source>
</evidence>
<reference evidence="2" key="1">
    <citation type="submission" date="2023-08" db="EMBL/GenBank/DDBJ databases">
        <authorList>
            <person name="Alioto T."/>
            <person name="Alioto T."/>
            <person name="Gomez Garrido J."/>
        </authorList>
    </citation>
    <scope>NUCLEOTIDE SEQUENCE</scope>
</reference>
<organism evidence="2 3">
    <name type="scientific">Xyrichtys novacula</name>
    <name type="common">Pearly razorfish</name>
    <name type="synonym">Hemipteronotus novacula</name>
    <dbReference type="NCBI Taxonomy" id="13765"/>
    <lineage>
        <taxon>Eukaryota</taxon>
        <taxon>Metazoa</taxon>
        <taxon>Chordata</taxon>
        <taxon>Craniata</taxon>
        <taxon>Vertebrata</taxon>
        <taxon>Euteleostomi</taxon>
        <taxon>Actinopterygii</taxon>
        <taxon>Neopterygii</taxon>
        <taxon>Teleostei</taxon>
        <taxon>Neoteleostei</taxon>
        <taxon>Acanthomorphata</taxon>
        <taxon>Eupercaria</taxon>
        <taxon>Labriformes</taxon>
        <taxon>Labridae</taxon>
        <taxon>Xyrichtys</taxon>
    </lineage>
</organism>
<name>A0AAV1GE70_XYRNO</name>
<protein>
    <submittedName>
        <fullName evidence="2">Uncharacterized protein</fullName>
    </submittedName>
</protein>
<dbReference type="AlphaFoldDB" id="A0AAV1GE70"/>
<accession>A0AAV1GE70</accession>
<feature type="compositionally biased region" description="Polar residues" evidence="1">
    <location>
        <begin position="11"/>
        <end position="27"/>
    </location>
</feature>
<evidence type="ECO:0000256" key="1">
    <source>
        <dbReference type="SAM" id="MobiDB-lite"/>
    </source>
</evidence>
<keyword evidence="3" id="KW-1185">Reference proteome</keyword>
<evidence type="ECO:0000313" key="2">
    <source>
        <dbReference type="EMBL" id="CAJ1071455.1"/>
    </source>
</evidence>
<proteinExistence type="predicted"/>
<feature type="region of interest" description="Disordered" evidence="1">
    <location>
        <begin position="1"/>
        <end position="39"/>
    </location>
</feature>
<sequence>MAGKNSKTRHTIQTQLRPSLPTASSEPATPEDVASEQANPDITALKLELLASLRKNIADIFKRELQETLGDTLFALKQDLQAVRTQFVNDKAASDATVSGLKGIVGEMEHALT</sequence>
<feature type="compositionally biased region" description="Basic residues" evidence="1">
    <location>
        <begin position="1"/>
        <end position="10"/>
    </location>
</feature>
<dbReference type="Proteomes" id="UP001178508">
    <property type="component" value="Chromosome 14"/>
</dbReference>